<evidence type="ECO:0000313" key="4">
    <source>
        <dbReference type="EMBL" id="GAQ81158.1"/>
    </source>
</evidence>
<dbReference type="InterPro" id="IPR040217">
    <property type="entry name" value="ACR1-12"/>
</dbReference>
<feature type="domain" description="ACT" evidence="3">
    <location>
        <begin position="185"/>
        <end position="267"/>
    </location>
</feature>
<organism evidence="4 5">
    <name type="scientific">Klebsormidium nitens</name>
    <name type="common">Green alga</name>
    <name type="synonym">Ulothrix nitens</name>
    <dbReference type="NCBI Taxonomy" id="105231"/>
    <lineage>
        <taxon>Eukaryota</taxon>
        <taxon>Viridiplantae</taxon>
        <taxon>Streptophyta</taxon>
        <taxon>Klebsormidiophyceae</taxon>
        <taxon>Klebsormidiales</taxon>
        <taxon>Klebsormidiaceae</taxon>
        <taxon>Klebsormidium</taxon>
    </lineage>
</organism>
<protein>
    <submittedName>
        <fullName evidence="4">ACT domain containing protein</fullName>
    </submittedName>
</protein>
<name>A0A1Y1HZ68_KLENI</name>
<feature type="compositionally biased region" description="Low complexity" evidence="2">
    <location>
        <begin position="25"/>
        <end position="34"/>
    </location>
</feature>
<proteinExistence type="predicted"/>
<dbReference type="OrthoDB" id="2019938at2759"/>
<dbReference type="PANTHER" id="PTHR31096">
    <property type="entry name" value="ACT DOMAIN-CONTAINING PROTEIN ACR4-RELATED"/>
    <property type="match status" value="1"/>
</dbReference>
<dbReference type="InterPro" id="IPR045865">
    <property type="entry name" value="ACT-like_dom_sf"/>
</dbReference>
<dbReference type="InterPro" id="IPR002912">
    <property type="entry name" value="ACT_dom"/>
</dbReference>
<feature type="region of interest" description="Disordered" evidence="2">
    <location>
        <begin position="1"/>
        <end position="38"/>
    </location>
</feature>
<keyword evidence="5" id="KW-1185">Reference proteome</keyword>
<dbReference type="AlphaFoldDB" id="A0A1Y1HZ68"/>
<dbReference type="CDD" id="cd04897">
    <property type="entry name" value="ACT_ACR_3"/>
    <property type="match status" value="1"/>
</dbReference>
<evidence type="ECO:0000256" key="1">
    <source>
        <dbReference type="ARBA" id="ARBA00022737"/>
    </source>
</evidence>
<dbReference type="Gene3D" id="3.30.70.260">
    <property type="match status" value="1"/>
</dbReference>
<sequence>MGPRDGGVAVAAQPNNLSWPGKMGSGSVSGSPSSWPEQPGLKYHNRTMSESPGFCDPKYEVMAQEFENLTLRINPPRVVIDNSTQDDATLVKVDSVNRHGCLLQVVQLLTDLDLVITKAYISSDGGWFVDVFHVVDQFGKKVNDQGLITYIQEELGAKGPSNQRVQLQTCTGKPIGLQDIEEHTAIELTGVDRPGLLSEISAVLATLRCNVSAAAVWTHNLRVACVVYVTDETTKGPIADRGKLERVKELLAGVMRPDDGKTTTATEFSVSATHTERRLHQMLFADRDYEVKDPFARLRRREAMALKEGGVRDGREGPPGISIRNCVDTGYSVIVIRTPDRPKLLFDTVCTLTDMQYVVFHATIDSTDGMAFQEYYVRHMDGCTLDSEAERQRVIKCVEAAIERRVPEGLRLELCTSDRVGLLSDVTRVFREAGLTVTRADVTTRGEKAVNVFYVTSASGGQVDMELVDKMRREIGHTILQVSGTPIMGSPPRDPVEKPKERFSFSSLLRCKSEQILYSLGIGMGK</sequence>
<evidence type="ECO:0000259" key="3">
    <source>
        <dbReference type="PROSITE" id="PS51671"/>
    </source>
</evidence>
<dbReference type="PROSITE" id="PS51671">
    <property type="entry name" value="ACT"/>
    <property type="match status" value="2"/>
</dbReference>
<dbReference type="OMA" id="HPPMVCI"/>
<keyword evidence="1" id="KW-0677">Repeat</keyword>
<gene>
    <name evidence="4" type="ORF">KFL_000720270</name>
</gene>
<dbReference type="PANTHER" id="PTHR31096:SF22">
    <property type="entry name" value="ACT DOMAIN-CONTAINING PROTEIN ACR4"/>
    <property type="match status" value="1"/>
</dbReference>
<evidence type="ECO:0000313" key="5">
    <source>
        <dbReference type="Proteomes" id="UP000054558"/>
    </source>
</evidence>
<evidence type="ECO:0000256" key="2">
    <source>
        <dbReference type="SAM" id="MobiDB-lite"/>
    </source>
</evidence>
<dbReference type="EMBL" id="DF237021">
    <property type="protein sequence ID" value="GAQ81158.1"/>
    <property type="molecule type" value="Genomic_DNA"/>
</dbReference>
<reference evidence="4 5" key="1">
    <citation type="journal article" date="2014" name="Nat. Commun.">
        <title>Klebsormidium flaccidum genome reveals primary factors for plant terrestrial adaptation.</title>
        <authorList>
            <person name="Hori K."/>
            <person name="Maruyama F."/>
            <person name="Fujisawa T."/>
            <person name="Togashi T."/>
            <person name="Yamamoto N."/>
            <person name="Seo M."/>
            <person name="Sato S."/>
            <person name="Yamada T."/>
            <person name="Mori H."/>
            <person name="Tajima N."/>
            <person name="Moriyama T."/>
            <person name="Ikeuchi M."/>
            <person name="Watanabe M."/>
            <person name="Wada H."/>
            <person name="Kobayashi K."/>
            <person name="Saito M."/>
            <person name="Masuda T."/>
            <person name="Sasaki-Sekimoto Y."/>
            <person name="Mashiguchi K."/>
            <person name="Awai K."/>
            <person name="Shimojima M."/>
            <person name="Masuda S."/>
            <person name="Iwai M."/>
            <person name="Nobusawa T."/>
            <person name="Narise T."/>
            <person name="Kondo S."/>
            <person name="Saito H."/>
            <person name="Sato R."/>
            <person name="Murakawa M."/>
            <person name="Ihara Y."/>
            <person name="Oshima-Yamada Y."/>
            <person name="Ohtaka K."/>
            <person name="Satoh M."/>
            <person name="Sonobe K."/>
            <person name="Ishii M."/>
            <person name="Ohtani R."/>
            <person name="Kanamori-Sato M."/>
            <person name="Honoki R."/>
            <person name="Miyazaki D."/>
            <person name="Mochizuki H."/>
            <person name="Umetsu J."/>
            <person name="Higashi K."/>
            <person name="Shibata D."/>
            <person name="Kamiya Y."/>
            <person name="Sato N."/>
            <person name="Nakamura Y."/>
            <person name="Tabata S."/>
            <person name="Ida S."/>
            <person name="Kurokawa K."/>
            <person name="Ohta H."/>
        </authorList>
    </citation>
    <scope>NUCLEOTIDE SEQUENCE [LARGE SCALE GENOMIC DNA]</scope>
    <source>
        <strain evidence="4 5">NIES-2285</strain>
    </source>
</reference>
<accession>A0A1Y1HZ68</accession>
<dbReference type="Proteomes" id="UP000054558">
    <property type="component" value="Unassembled WGS sequence"/>
</dbReference>
<dbReference type="SUPFAM" id="SSF55021">
    <property type="entry name" value="ACT-like"/>
    <property type="match status" value="3"/>
</dbReference>
<feature type="domain" description="ACT" evidence="3">
    <location>
        <begin position="411"/>
        <end position="487"/>
    </location>
</feature>
<dbReference type="Pfam" id="PF01842">
    <property type="entry name" value="ACT"/>
    <property type="match status" value="1"/>
</dbReference>